<protein>
    <submittedName>
        <fullName evidence="2">Bacillithiol biosynthesis deacetylase BshB2</fullName>
    </submittedName>
</protein>
<dbReference type="InterPro" id="IPR023841">
    <property type="entry name" value="BshB2"/>
</dbReference>
<evidence type="ECO:0000313" key="2">
    <source>
        <dbReference type="EMBL" id="MED4400169.1"/>
    </source>
</evidence>
<dbReference type="Proteomes" id="UP001342826">
    <property type="component" value="Unassembled WGS sequence"/>
</dbReference>
<organism evidence="2 3">
    <name type="scientific">Metabacillus fastidiosus</name>
    <dbReference type="NCBI Taxonomy" id="1458"/>
    <lineage>
        <taxon>Bacteria</taxon>
        <taxon>Bacillati</taxon>
        <taxon>Bacillota</taxon>
        <taxon>Bacilli</taxon>
        <taxon>Bacillales</taxon>
        <taxon>Bacillaceae</taxon>
        <taxon>Metabacillus</taxon>
    </lineage>
</organism>
<dbReference type="GeneID" id="301142239"/>
<dbReference type="PANTHER" id="PTHR12993:SF27">
    <property type="entry name" value="N-ACETYL-ALPHA-D-GLUCOSAMINYL L-MALATE DEACETYLASE 2-RELATED"/>
    <property type="match status" value="1"/>
</dbReference>
<dbReference type="InterPro" id="IPR024078">
    <property type="entry name" value="LmbE-like_dom_sf"/>
</dbReference>
<dbReference type="Gene3D" id="3.40.50.10320">
    <property type="entry name" value="LmbE-like"/>
    <property type="match status" value="1"/>
</dbReference>
<dbReference type="PANTHER" id="PTHR12993">
    <property type="entry name" value="N-ACETYLGLUCOSAMINYL-PHOSPHATIDYLINOSITOL DE-N-ACETYLASE-RELATED"/>
    <property type="match status" value="1"/>
</dbReference>
<evidence type="ECO:0000313" key="3">
    <source>
        <dbReference type="Proteomes" id="UP001342826"/>
    </source>
</evidence>
<proteinExistence type="predicted"/>
<dbReference type="Pfam" id="PF02585">
    <property type="entry name" value="PIG-L"/>
    <property type="match status" value="1"/>
</dbReference>
<accession>A0ABU6NSV1</accession>
<dbReference type="NCBIfam" id="TIGR04000">
    <property type="entry name" value="thiol_BshB2"/>
    <property type="match status" value="1"/>
</dbReference>
<comment type="cofactor">
    <cofactor evidence="1">
        <name>Zn(2+)</name>
        <dbReference type="ChEBI" id="CHEBI:29105"/>
    </cofactor>
</comment>
<dbReference type="InterPro" id="IPR003737">
    <property type="entry name" value="GlcNAc_PI_deacetylase-related"/>
</dbReference>
<reference evidence="2 3" key="1">
    <citation type="submission" date="2023-03" db="EMBL/GenBank/DDBJ databases">
        <title>Bacillus Genome Sequencing.</title>
        <authorList>
            <person name="Dunlap C."/>
        </authorList>
    </citation>
    <scope>NUCLEOTIDE SEQUENCE [LARGE SCALE GENOMIC DNA]</scope>
    <source>
        <strain evidence="2 3">NRS-1717</strain>
    </source>
</reference>
<name>A0ABU6NSV1_9BACI</name>
<comment type="caution">
    <text evidence="2">The sequence shown here is derived from an EMBL/GenBank/DDBJ whole genome shotgun (WGS) entry which is preliminary data.</text>
</comment>
<sequence>MNEHILIALPHPDDESFGAAGLIALSRQKGIPVTYACGTLGEMGRNMGSPLFANRETLPSIRKRELEDACEALDIQDLRMLGLRDKTLEFEDEEHLANIIEKIVNDINPSLVVTFYPGYGVHPDHDAFGAAVIRALKRKPISERPVTYGIAISSNRIEEIGEPDVGINIISVADVKLKALKAHRSQTEGMLKQMEEGLLKNNPMMMEWFEKEYFWTYKWSD</sequence>
<keyword evidence="3" id="KW-1185">Reference proteome</keyword>
<evidence type="ECO:0000256" key="1">
    <source>
        <dbReference type="ARBA" id="ARBA00001947"/>
    </source>
</evidence>
<dbReference type="RefSeq" id="WP_066232720.1">
    <property type="nucleotide sequence ID" value="NZ_JARTFQ010000005.1"/>
</dbReference>
<dbReference type="SUPFAM" id="SSF102588">
    <property type="entry name" value="LmbE-like"/>
    <property type="match status" value="1"/>
</dbReference>
<dbReference type="EMBL" id="JARTFS010000001">
    <property type="protein sequence ID" value="MED4400169.1"/>
    <property type="molecule type" value="Genomic_DNA"/>
</dbReference>
<gene>
    <name evidence="2" type="primary">bshB2</name>
    <name evidence="2" type="ORF">P9271_02200</name>
</gene>